<sequence length="466" mass="53155">MLSRILPDSISRYFVAAEQHTDPAPSQEDHHSPIQSLPPELLQEIFAFSASPFPDPRPVSMKMPRRMRFQTNSLCISRVCRQWRYLSFATPEMWSWMIISSPDELCVKLVQYYLRRAGRTQPLHLSLTEYPWPSSPEAENQFTLAIFALWIPEAHRWKRIEFEFHHTPPILDLINLSPSSLGGVTSVSLRTRWPEETTQLFWDILHTSPALREVQWPVQLLRDPNSASVAQLTFICAPHLDLSWTEFFSLLSCCTRLRDIEVGVASITEAEARSTTRTILVPSLETLLLVSDSSGIGACHLLDYTRAPNLRELKMYVSQRDPTVLRRFIFESGCVLRKLTLKGTNSMRSEEGVLLDFLLQASPYLTSLEVCMLHHDLLSCRTICALSPQIVDGAISILLPSVISLIILVIDSVPEGVIGDMLLRRAQHGALPWIFEVHFARDNKIQAWDKEITSQLQKYGLRASYY</sequence>
<dbReference type="Proteomes" id="UP000308600">
    <property type="component" value="Unassembled WGS sequence"/>
</dbReference>
<accession>A0ACD2ZZE8</accession>
<protein>
    <submittedName>
        <fullName evidence="1">Uncharacterized protein</fullName>
    </submittedName>
</protein>
<evidence type="ECO:0000313" key="2">
    <source>
        <dbReference type="Proteomes" id="UP000308600"/>
    </source>
</evidence>
<gene>
    <name evidence="1" type="ORF">BDN72DRAFT_851586</name>
</gene>
<evidence type="ECO:0000313" key="1">
    <source>
        <dbReference type="EMBL" id="TFK58800.1"/>
    </source>
</evidence>
<reference evidence="1 2" key="1">
    <citation type="journal article" date="2019" name="Nat. Ecol. Evol.">
        <title>Megaphylogeny resolves global patterns of mushroom evolution.</title>
        <authorList>
            <person name="Varga T."/>
            <person name="Krizsan K."/>
            <person name="Foldi C."/>
            <person name="Dima B."/>
            <person name="Sanchez-Garcia M."/>
            <person name="Sanchez-Ramirez S."/>
            <person name="Szollosi G.J."/>
            <person name="Szarkandi J.G."/>
            <person name="Papp V."/>
            <person name="Albert L."/>
            <person name="Andreopoulos W."/>
            <person name="Angelini C."/>
            <person name="Antonin V."/>
            <person name="Barry K.W."/>
            <person name="Bougher N.L."/>
            <person name="Buchanan P."/>
            <person name="Buyck B."/>
            <person name="Bense V."/>
            <person name="Catcheside P."/>
            <person name="Chovatia M."/>
            <person name="Cooper J."/>
            <person name="Damon W."/>
            <person name="Desjardin D."/>
            <person name="Finy P."/>
            <person name="Geml J."/>
            <person name="Haridas S."/>
            <person name="Hughes K."/>
            <person name="Justo A."/>
            <person name="Karasinski D."/>
            <person name="Kautmanova I."/>
            <person name="Kiss B."/>
            <person name="Kocsube S."/>
            <person name="Kotiranta H."/>
            <person name="LaButti K.M."/>
            <person name="Lechner B.E."/>
            <person name="Liimatainen K."/>
            <person name="Lipzen A."/>
            <person name="Lukacs Z."/>
            <person name="Mihaltcheva S."/>
            <person name="Morgado L.N."/>
            <person name="Niskanen T."/>
            <person name="Noordeloos M.E."/>
            <person name="Ohm R.A."/>
            <person name="Ortiz-Santana B."/>
            <person name="Ovrebo C."/>
            <person name="Racz N."/>
            <person name="Riley R."/>
            <person name="Savchenko A."/>
            <person name="Shiryaev A."/>
            <person name="Soop K."/>
            <person name="Spirin V."/>
            <person name="Szebenyi C."/>
            <person name="Tomsovsky M."/>
            <person name="Tulloss R.E."/>
            <person name="Uehling J."/>
            <person name="Grigoriev I.V."/>
            <person name="Vagvolgyi C."/>
            <person name="Papp T."/>
            <person name="Martin F.M."/>
            <person name="Miettinen O."/>
            <person name="Hibbett D.S."/>
            <person name="Nagy L.G."/>
        </authorList>
    </citation>
    <scope>NUCLEOTIDE SEQUENCE [LARGE SCALE GENOMIC DNA]</scope>
    <source>
        <strain evidence="1 2">NL-1719</strain>
    </source>
</reference>
<dbReference type="EMBL" id="ML209189">
    <property type="protein sequence ID" value="TFK58800.1"/>
    <property type="molecule type" value="Genomic_DNA"/>
</dbReference>
<proteinExistence type="predicted"/>
<name>A0ACD2ZZE8_9AGAR</name>
<keyword evidence="2" id="KW-1185">Reference proteome</keyword>
<organism evidence="1 2">
    <name type="scientific">Pluteus cervinus</name>
    <dbReference type="NCBI Taxonomy" id="181527"/>
    <lineage>
        <taxon>Eukaryota</taxon>
        <taxon>Fungi</taxon>
        <taxon>Dikarya</taxon>
        <taxon>Basidiomycota</taxon>
        <taxon>Agaricomycotina</taxon>
        <taxon>Agaricomycetes</taxon>
        <taxon>Agaricomycetidae</taxon>
        <taxon>Agaricales</taxon>
        <taxon>Pluteineae</taxon>
        <taxon>Pluteaceae</taxon>
        <taxon>Pluteus</taxon>
    </lineage>
</organism>